<name>A0A5B0LIV5_PUCGR</name>
<accession>A0A5B0LIV5</accession>
<evidence type="ECO:0000256" key="2">
    <source>
        <dbReference type="SAM" id="SignalP"/>
    </source>
</evidence>
<keyword evidence="2" id="KW-0732">Signal</keyword>
<keyword evidence="4" id="KW-1185">Reference proteome</keyword>
<reference evidence="3 4" key="1">
    <citation type="submission" date="2019-05" db="EMBL/GenBank/DDBJ databases">
        <title>Emergence of the Ug99 lineage of the wheat stem rust pathogen through somatic hybridization.</title>
        <authorList>
            <person name="Li F."/>
            <person name="Upadhyaya N.M."/>
            <person name="Sperschneider J."/>
            <person name="Matny O."/>
            <person name="Nguyen-Phuc H."/>
            <person name="Mago R."/>
            <person name="Raley C."/>
            <person name="Miller M.E."/>
            <person name="Silverstein K.A.T."/>
            <person name="Henningsen E."/>
            <person name="Hirsch C.D."/>
            <person name="Visser B."/>
            <person name="Pretorius Z.A."/>
            <person name="Steffenson B.J."/>
            <person name="Schwessinger B."/>
            <person name="Dodds P.N."/>
            <person name="Figueroa M."/>
        </authorList>
    </citation>
    <scope>NUCLEOTIDE SEQUENCE [LARGE SCALE GENOMIC DNA]</scope>
    <source>
        <strain evidence="3">21-0</strain>
    </source>
</reference>
<proteinExistence type="predicted"/>
<protein>
    <submittedName>
        <fullName evidence="3">Uncharacterized protein</fullName>
    </submittedName>
</protein>
<feature type="region of interest" description="Disordered" evidence="1">
    <location>
        <begin position="216"/>
        <end position="237"/>
    </location>
</feature>
<evidence type="ECO:0000256" key="1">
    <source>
        <dbReference type="SAM" id="MobiDB-lite"/>
    </source>
</evidence>
<organism evidence="3 4">
    <name type="scientific">Puccinia graminis f. sp. tritici</name>
    <dbReference type="NCBI Taxonomy" id="56615"/>
    <lineage>
        <taxon>Eukaryota</taxon>
        <taxon>Fungi</taxon>
        <taxon>Dikarya</taxon>
        <taxon>Basidiomycota</taxon>
        <taxon>Pucciniomycotina</taxon>
        <taxon>Pucciniomycetes</taxon>
        <taxon>Pucciniales</taxon>
        <taxon>Pucciniaceae</taxon>
        <taxon>Puccinia</taxon>
    </lineage>
</organism>
<gene>
    <name evidence="3" type="ORF">PGT21_014384</name>
</gene>
<feature type="chain" id="PRO_5022696001" evidence="2">
    <location>
        <begin position="29"/>
        <end position="237"/>
    </location>
</feature>
<dbReference type="Proteomes" id="UP000324748">
    <property type="component" value="Unassembled WGS sequence"/>
</dbReference>
<feature type="compositionally biased region" description="Polar residues" evidence="1">
    <location>
        <begin position="69"/>
        <end position="84"/>
    </location>
</feature>
<dbReference type="AlphaFoldDB" id="A0A5B0LIV5"/>
<sequence length="237" mass="26818">MRIHGKVWTYHNTPLLVFIFQFPFLALQRSFPLHPSEPDPEAIIRSGNTEQHQLKHLKSNPTSPLPRPSNKTPAHETSGSTRTADTLDMQTAKDWFKSVLKIQHVFIVEAQADVVVRARLDQSFGRFVWAHAECARLMRKECGADATHTHTEESGGALAESLAFRGAGKRGKAGRMRKVPKACCGESRHWQTPESRPTVERGFQCILRRGYKERGHQGAEAGFGADQRRKRRWETCP</sequence>
<feature type="region of interest" description="Disordered" evidence="1">
    <location>
        <begin position="52"/>
        <end position="86"/>
    </location>
</feature>
<feature type="compositionally biased region" description="Basic residues" evidence="1">
    <location>
        <begin position="228"/>
        <end position="237"/>
    </location>
</feature>
<evidence type="ECO:0000313" key="3">
    <source>
        <dbReference type="EMBL" id="KAA1064777.1"/>
    </source>
</evidence>
<dbReference type="EMBL" id="VSWC01000197">
    <property type="protein sequence ID" value="KAA1064777.1"/>
    <property type="molecule type" value="Genomic_DNA"/>
</dbReference>
<feature type="signal peptide" evidence="2">
    <location>
        <begin position="1"/>
        <end position="28"/>
    </location>
</feature>
<evidence type="ECO:0000313" key="4">
    <source>
        <dbReference type="Proteomes" id="UP000324748"/>
    </source>
</evidence>
<comment type="caution">
    <text evidence="3">The sequence shown here is derived from an EMBL/GenBank/DDBJ whole genome shotgun (WGS) entry which is preliminary data.</text>
</comment>